<feature type="domain" description="Nitrogen regulatory protein areA GATA-like" evidence="2">
    <location>
        <begin position="39"/>
        <end position="66"/>
    </location>
</feature>
<dbReference type="Proteomes" id="UP000242414">
    <property type="component" value="Unassembled WGS sequence"/>
</dbReference>
<dbReference type="InterPro" id="IPR052292">
    <property type="entry name" value="Glucose_repression_reg"/>
</dbReference>
<dbReference type="PANTHER" id="PTHR28051:SF1">
    <property type="entry name" value="PROTEIN MTL1-RELATED"/>
    <property type="match status" value="1"/>
</dbReference>
<dbReference type="VEuPathDB" id="FungiDB:BCV72DRAFT_75145"/>
<feature type="region of interest" description="Disordered" evidence="1">
    <location>
        <begin position="193"/>
        <end position="224"/>
    </location>
</feature>
<evidence type="ECO:0000313" key="3">
    <source>
        <dbReference type="EMBL" id="ORE08990.1"/>
    </source>
</evidence>
<sequence>MNKKKSLADDEPPNRNVQQPKVCVDYLSYQFDEMDLAASWRVMTKQKKDIVDGIRLENASWRTWAKQRNNLKTVSPQTLNWLKDSDVTWLYGPLHTVIKTEEDPFLKKPKQTTADKLDLMIPANSNHTPLLKPALKKIKETDILKRELSIPHRKLSITEANNKLHAISPVILANHRQPRLRFNHEVEQCVALADEDPEDISTDDTASEHEEEEEEIYTKNASCSNSNYKKNRKVSIKIIAPARLKRSQSDPETESLSSTSSFNEGFSPYVTDDEYITTSQPNRPPMVAKRSSSSIPILKEKANVAEPALVTMNQTATDIRKDNGSRDNKNNNNIFNHLATWASSYLWPHSTKTSHNTVYKEK</sequence>
<feature type="compositionally biased region" description="Acidic residues" evidence="1">
    <location>
        <begin position="193"/>
        <end position="202"/>
    </location>
</feature>
<dbReference type="PANTHER" id="PTHR28051">
    <property type="entry name" value="PROTEIN MTL1-RELATED"/>
    <property type="match status" value="1"/>
</dbReference>
<proteinExistence type="predicted"/>
<dbReference type="GO" id="GO:0042149">
    <property type="term" value="P:cellular response to glucose starvation"/>
    <property type="evidence" value="ECO:0007669"/>
    <property type="project" value="TreeGrafter"/>
</dbReference>
<gene>
    <name evidence="3" type="ORF">BCV72DRAFT_75145</name>
</gene>
<accession>A0A1X0RAA7</accession>
<feature type="compositionally biased region" description="Polar residues" evidence="1">
    <location>
        <begin position="254"/>
        <end position="264"/>
    </location>
</feature>
<dbReference type="InterPro" id="IPR013860">
    <property type="entry name" value="AreA_GATA"/>
</dbReference>
<name>A0A1X0RAA7_RHIZD</name>
<evidence type="ECO:0000259" key="2">
    <source>
        <dbReference type="Pfam" id="PF08550"/>
    </source>
</evidence>
<dbReference type="EMBL" id="KV921881">
    <property type="protein sequence ID" value="ORE08990.1"/>
    <property type="molecule type" value="Genomic_DNA"/>
</dbReference>
<dbReference type="Pfam" id="PF08550">
    <property type="entry name" value="GATA_AreA"/>
    <property type="match status" value="1"/>
</dbReference>
<reference evidence="3" key="1">
    <citation type="journal article" date="2016" name="Proc. Natl. Acad. Sci. U.S.A.">
        <title>Lipid metabolic changes in an early divergent fungus govern the establishment of a mutualistic symbiosis with endobacteria.</title>
        <authorList>
            <person name="Lastovetsky O.A."/>
            <person name="Gaspar M.L."/>
            <person name="Mondo S.J."/>
            <person name="LaButti K.M."/>
            <person name="Sandor L."/>
            <person name="Grigoriev I.V."/>
            <person name="Henry S.A."/>
            <person name="Pawlowska T.E."/>
        </authorList>
    </citation>
    <scope>NUCLEOTIDE SEQUENCE [LARGE SCALE GENOMIC DNA]</scope>
    <source>
        <strain evidence="3">ATCC 52814</strain>
    </source>
</reference>
<dbReference type="GO" id="GO:0007039">
    <property type="term" value="P:protein catabolic process in the vacuole"/>
    <property type="evidence" value="ECO:0007669"/>
    <property type="project" value="TreeGrafter"/>
</dbReference>
<feature type="region of interest" description="Disordered" evidence="1">
    <location>
        <begin position="244"/>
        <end position="269"/>
    </location>
</feature>
<evidence type="ECO:0000256" key="1">
    <source>
        <dbReference type="SAM" id="MobiDB-lite"/>
    </source>
</evidence>
<dbReference type="GO" id="GO:0005773">
    <property type="term" value="C:vacuole"/>
    <property type="evidence" value="ECO:0007669"/>
    <property type="project" value="GOC"/>
</dbReference>
<organism evidence="3">
    <name type="scientific">Rhizopus microsporus var. microsporus</name>
    <dbReference type="NCBI Taxonomy" id="86635"/>
    <lineage>
        <taxon>Eukaryota</taxon>
        <taxon>Fungi</taxon>
        <taxon>Fungi incertae sedis</taxon>
        <taxon>Mucoromycota</taxon>
        <taxon>Mucoromycotina</taxon>
        <taxon>Mucoromycetes</taxon>
        <taxon>Mucorales</taxon>
        <taxon>Mucorineae</taxon>
        <taxon>Rhizopodaceae</taxon>
        <taxon>Rhizopus</taxon>
    </lineage>
</organism>
<protein>
    <recommendedName>
        <fullName evidence="2">Nitrogen regulatory protein areA GATA-like domain-containing protein</fullName>
    </recommendedName>
</protein>
<dbReference type="AlphaFoldDB" id="A0A1X0RAA7"/>
<dbReference type="OrthoDB" id="5563539at2759"/>